<dbReference type="PANTHER" id="PTHR10903">
    <property type="entry name" value="GTPASE, IMAP FAMILY MEMBER-RELATED"/>
    <property type="match status" value="1"/>
</dbReference>
<evidence type="ECO:0000256" key="1">
    <source>
        <dbReference type="ARBA" id="ARBA00008535"/>
    </source>
</evidence>
<gene>
    <name evidence="5" type="ORF">M9458_007972</name>
</gene>
<dbReference type="PROSITE" id="PS51720">
    <property type="entry name" value="G_AIG1"/>
    <property type="match status" value="1"/>
</dbReference>
<keyword evidence="3" id="KW-0342">GTP-binding</keyword>
<feature type="non-terminal residue" evidence="5">
    <location>
        <position position="207"/>
    </location>
</feature>
<dbReference type="EMBL" id="JAMKFB020000003">
    <property type="protein sequence ID" value="KAL0199432.1"/>
    <property type="molecule type" value="Genomic_DNA"/>
</dbReference>
<dbReference type="Proteomes" id="UP001529510">
    <property type="component" value="Unassembled WGS sequence"/>
</dbReference>
<evidence type="ECO:0000256" key="2">
    <source>
        <dbReference type="ARBA" id="ARBA00022741"/>
    </source>
</evidence>
<dbReference type="InterPro" id="IPR006703">
    <property type="entry name" value="G_AIG1"/>
</dbReference>
<evidence type="ECO:0000313" key="6">
    <source>
        <dbReference type="Proteomes" id="UP001529510"/>
    </source>
</evidence>
<keyword evidence="6" id="KW-1185">Reference proteome</keyword>
<dbReference type="Gene3D" id="3.40.50.300">
    <property type="entry name" value="P-loop containing nucleotide triphosphate hydrolases"/>
    <property type="match status" value="1"/>
</dbReference>
<dbReference type="InterPro" id="IPR027417">
    <property type="entry name" value="P-loop_NTPase"/>
</dbReference>
<comment type="similarity">
    <text evidence="1">Belongs to the TRAFAC class TrmE-Era-EngA-EngB-Septin-like GTPase superfamily. AIG1/Toc34/Toc159-like paraseptin GTPase family. IAN subfamily.</text>
</comment>
<evidence type="ECO:0000256" key="3">
    <source>
        <dbReference type="ARBA" id="ARBA00023134"/>
    </source>
</evidence>
<dbReference type="Pfam" id="PF04548">
    <property type="entry name" value="AIG1"/>
    <property type="match status" value="1"/>
</dbReference>
<dbReference type="AlphaFoldDB" id="A0ABD0RLK8"/>
<sequence>PDDPEIRILLMGRKGSGKSSSGNTMVGERKFTVQKQKNNHEAEDDQIGKKQVAVIDCPDLLDPDLNEEQLEEMKEQLVSRCSSGLSAILLTVPLEKPLQNEEEILDYMKCLFGPEVQKYIMILFICGDELEELDQTIHEYLKHKDHEDLQRLVTECGGKFHRFNNKRKSDDQIQELQQKIEGMMMKSGGKFMMEQMKRKSSKDTRVI</sequence>
<comment type="caution">
    <text evidence="5">The sequence shown here is derived from an EMBL/GenBank/DDBJ whole genome shotgun (WGS) entry which is preliminary data.</text>
</comment>
<dbReference type="GO" id="GO:0005525">
    <property type="term" value="F:GTP binding"/>
    <property type="evidence" value="ECO:0007669"/>
    <property type="project" value="UniProtKB-KW"/>
</dbReference>
<organism evidence="5 6">
    <name type="scientific">Cirrhinus mrigala</name>
    <name type="common">Mrigala</name>
    <dbReference type="NCBI Taxonomy" id="683832"/>
    <lineage>
        <taxon>Eukaryota</taxon>
        <taxon>Metazoa</taxon>
        <taxon>Chordata</taxon>
        <taxon>Craniata</taxon>
        <taxon>Vertebrata</taxon>
        <taxon>Euteleostomi</taxon>
        <taxon>Actinopterygii</taxon>
        <taxon>Neopterygii</taxon>
        <taxon>Teleostei</taxon>
        <taxon>Ostariophysi</taxon>
        <taxon>Cypriniformes</taxon>
        <taxon>Cyprinidae</taxon>
        <taxon>Labeoninae</taxon>
        <taxon>Labeonini</taxon>
        <taxon>Cirrhinus</taxon>
    </lineage>
</organism>
<dbReference type="InterPro" id="IPR045058">
    <property type="entry name" value="GIMA/IAN/Toc"/>
</dbReference>
<dbReference type="PANTHER" id="PTHR10903:SF188">
    <property type="entry name" value="GTPASE IMAP FAMILY MEMBER 2-LIKE-RELATED"/>
    <property type="match status" value="1"/>
</dbReference>
<name>A0ABD0RLK8_CIRMR</name>
<keyword evidence="2" id="KW-0547">Nucleotide-binding</keyword>
<feature type="domain" description="AIG1-type G" evidence="4">
    <location>
        <begin position="3"/>
        <end position="201"/>
    </location>
</feature>
<accession>A0ABD0RLK8</accession>
<dbReference type="SUPFAM" id="SSF52540">
    <property type="entry name" value="P-loop containing nucleoside triphosphate hydrolases"/>
    <property type="match status" value="1"/>
</dbReference>
<evidence type="ECO:0000259" key="4">
    <source>
        <dbReference type="PROSITE" id="PS51720"/>
    </source>
</evidence>
<reference evidence="5 6" key="1">
    <citation type="submission" date="2024-05" db="EMBL/GenBank/DDBJ databases">
        <title>Genome sequencing and assembly of Indian major carp, Cirrhinus mrigala (Hamilton, 1822).</title>
        <authorList>
            <person name="Mohindra V."/>
            <person name="Chowdhury L.M."/>
            <person name="Lal K."/>
            <person name="Jena J.K."/>
        </authorList>
    </citation>
    <scope>NUCLEOTIDE SEQUENCE [LARGE SCALE GENOMIC DNA]</scope>
    <source>
        <strain evidence="5">CM1030</strain>
        <tissue evidence="5">Blood</tissue>
    </source>
</reference>
<feature type="non-terminal residue" evidence="5">
    <location>
        <position position="1"/>
    </location>
</feature>
<proteinExistence type="inferred from homology"/>
<evidence type="ECO:0000313" key="5">
    <source>
        <dbReference type="EMBL" id="KAL0199432.1"/>
    </source>
</evidence>
<protein>
    <recommendedName>
        <fullName evidence="4">AIG1-type G domain-containing protein</fullName>
    </recommendedName>
</protein>